<dbReference type="AlphaFoldDB" id="A0A699VCM3"/>
<sequence length="71" mass="8029">PAREAVWVDAQGRVPLFKTQAALTAFARQQSFRLEAEPPAPIDLDAVANWLNNAEKRPGFELWQKHACWQA</sequence>
<organism evidence="1">
    <name type="scientific">Tanacetum cinerariifolium</name>
    <name type="common">Dalmatian daisy</name>
    <name type="synonym">Chrysanthemum cinerariifolium</name>
    <dbReference type="NCBI Taxonomy" id="118510"/>
    <lineage>
        <taxon>Eukaryota</taxon>
        <taxon>Viridiplantae</taxon>
        <taxon>Streptophyta</taxon>
        <taxon>Embryophyta</taxon>
        <taxon>Tracheophyta</taxon>
        <taxon>Spermatophyta</taxon>
        <taxon>Magnoliopsida</taxon>
        <taxon>eudicotyledons</taxon>
        <taxon>Gunneridae</taxon>
        <taxon>Pentapetalae</taxon>
        <taxon>asterids</taxon>
        <taxon>campanulids</taxon>
        <taxon>Asterales</taxon>
        <taxon>Asteraceae</taxon>
        <taxon>Asteroideae</taxon>
        <taxon>Anthemideae</taxon>
        <taxon>Anthemidinae</taxon>
        <taxon>Tanacetum</taxon>
    </lineage>
</organism>
<feature type="non-terminal residue" evidence="1">
    <location>
        <position position="1"/>
    </location>
</feature>
<dbReference type="EMBL" id="BKCJ011410567">
    <property type="protein sequence ID" value="GFD31106.1"/>
    <property type="molecule type" value="Genomic_DNA"/>
</dbReference>
<accession>A0A699VCM3</accession>
<reference evidence="1" key="1">
    <citation type="journal article" date="2019" name="Sci. Rep.">
        <title>Draft genome of Tanacetum cinerariifolium, the natural source of mosquito coil.</title>
        <authorList>
            <person name="Yamashiro T."/>
            <person name="Shiraishi A."/>
            <person name="Satake H."/>
            <person name="Nakayama K."/>
        </authorList>
    </citation>
    <scope>NUCLEOTIDE SEQUENCE</scope>
</reference>
<name>A0A699VCM3_TANCI</name>
<gene>
    <name evidence="1" type="ORF">Tci_903075</name>
</gene>
<proteinExistence type="predicted"/>
<evidence type="ECO:0000313" key="1">
    <source>
        <dbReference type="EMBL" id="GFD31106.1"/>
    </source>
</evidence>
<protein>
    <submittedName>
        <fullName evidence="1">Uncharacterized protein</fullName>
    </submittedName>
</protein>
<comment type="caution">
    <text evidence="1">The sequence shown here is derived from an EMBL/GenBank/DDBJ whole genome shotgun (WGS) entry which is preliminary data.</text>
</comment>